<dbReference type="Gene3D" id="3.40.50.2300">
    <property type="match status" value="2"/>
</dbReference>
<accession>A0A1H9XLG3</accession>
<keyword evidence="1 2" id="KW-0732">Signal</keyword>
<keyword evidence="5" id="KW-1185">Reference proteome</keyword>
<feature type="signal peptide" evidence="2">
    <location>
        <begin position="1"/>
        <end position="24"/>
    </location>
</feature>
<protein>
    <submittedName>
        <fullName evidence="4">Nucleoside-binding protein</fullName>
    </submittedName>
</protein>
<dbReference type="CDD" id="cd06304">
    <property type="entry name" value="PBP1_BmpA_Med_PnrA-like"/>
    <property type="match status" value="1"/>
</dbReference>
<sequence length="338" mass="35616">MARSSLVRLAVPTVALALALSACGGGASGSDEGKGGAKQLKVAALFSGSATDADYNSLGLLALDAAKKDLKAETAHSESVPVPDAERVMKEYLADGYNVIWSHGSQYFEATSKLAKQNPNVTFIGEFDDKPKEPLKNLWVLDRNFHVAFYPIGILAGAATKSGKIGYVGGLSLPFSYSEVHAMNQALKDSGSSAKITPVWTGDFNEPAKAQQITTQLIGQGNDVIVGSLNLGMVGAFQATKGKSANVVVTAKYTDKSQFDPEHYATSTIYDFTKPLNDMITKIQGGTTSGYYPLGFDSGVSIQEPKNVDPAVAAKVDKAVADIKSGAITVEKNLTPIK</sequence>
<dbReference type="PANTHER" id="PTHR43208:SF1">
    <property type="entry name" value="ABC TRANSPORTER SUBSTRATE-BINDING PROTEIN"/>
    <property type="match status" value="1"/>
</dbReference>
<dbReference type="STRING" id="587636.SAMN05216199_3988"/>
<dbReference type="PANTHER" id="PTHR43208">
    <property type="entry name" value="ABC TRANSPORTER SUBSTRATE-BINDING PROTEIN"/>
    <property type="match status" value="1"/>
</dbReference>
<organism evidence="4 5">
    <name type="scientific">Pedococcus cremeus</name>
    <dbReference type="NCBI Taxonomy" id="587636"/>
    <lineage>
        <taxon>Bacteria</taxon>
        <taxon>Bacillati</taxon>
        <taxon>Actinomycetota</taxon>
        <taxon>Actinomycetes</taxon>
        <taxon>Micrococcales</taxon>
        <taxon>Intrasporangiaceae</taxon>
        <taxon>Pedococcus</taxon>
    </lineage>
</organism>
<dbReference type="OrthoDB" id="9784230at2"/>
<evidence type="ECO:0000313" key="5">
    <source>
        <dbReference type="Proteomes" id="UP000199019"/>
    </source>
</evidence>
<feature type="chain" id="PRO_5039354393" evidence="2">
    <location>
        <begin position="25"/>
        <end position="338"/>
    </location>
</feature>
<proteinExistence type="predicted"/>
<dbReference type="InterPro" id="IPR028082">
    <property type="entry name" value="Peripla_BP_I"/>
</dbReference>
<evidence type="ECO:0000259" key="3">
    <source>
        <dbReference type="Pfam" id="PF02608"/>
    </source>
</evidence>
<gene>
    <name evidence="4" type="ORF">SAMN05216199_3988</name>
</gene>
<dbReference type="GO" id="GO:0005886">
    <property type="term" value="C:plasma membrane"/>
    <property type="evidence" value="ECO:0007669"/>
    <property type="project" value="InterPro"/>
</dbReference>
<evidence type="ECO:0000256" key="1">
    <source>
        <dbReference type="ARBA" id="ARBA00022729"/>
    </source>
</evidence>
<dbReference type="PROSITE" id="PS51257">
    <property type="entry name" value="PROKAR_LIPOPROTEIN"/>
    <property type="match status" value="1"/>
</dbReference>
<dbReference type="InterPro" id="IPR052910">
    <property type="entry name" value="ABC-Purine-Binding"/>
</dbReference>
<evidence type="ECO:0000313" key="4">
    <source>
        <dbReference type="EMBL" id="SES47015.1"/>
    </source>
</evidence>
<dbReference type="Proteomes" id="UP000199019">
    <property type="component" value="Unassembled WGS sequence"/>
</dbReference>
<dbReference type="AlphaFoldDB" id="A0A1H9XLG3"/>
<dbReference type="SUPFAM" id="SSF53822">
    <property type="entry name" value="Periplasmic binding protein-like I"/>
    <property type="match status" value="1"/>
</dbReference>
<dbReference type="InterPro" id="IPR003760">
    <property type="entry name" value="PnrA-like"/>
</dbReference>
<dbReference type="RefSeq" id="WP_091762042.1">
    <property type="nucleotide sequence ID" value="NZ_FOHB01000009.1"/>
</dbReference>
<evidence type="ECO:0000256" key="2">
    <source>
        <dbReference type="SAM" id="SignalP"/>
    </source>
</evidence>
<dbReference type="EMBL" id="FOHB01000009">
    <property type="protein sequence ID" value="SES47015.1"/>
    <property type="molecule type" value="Genomic_DNA"/>
</dbReference>
<dbReference type="Pfam" id="PF02608">
    <property type="entry name" value="Bmp"/>
    <property type="match status" value="1"/>
</dbReference>
<feature type="domain" description="ABC transporter substrate-binding protein PnrA-like" evidence="3">
    <location>
        <begin position="41"/>
        <end position="332"/>
    </location>
</feature>
<reference evidence="5" key="1">
    <citation type="submission" date="2016-10" db="EMBL/GenBank/DDBJ databases">
        <authorList>
            <person name="Varghese N."/>
            <person name="Submissions S."/>
        </authorList>
    </citation>
    <scope>NUCLEOTIDE SEQUENCE [LARGE SCALE GENOMIC DNA]</scope>
    <source>
        <strain evidence="5">CGMCC 1.6963</strain>
    </source>
</reference>
<name>A0A1H9XLG3_9MICO</name>